<name>A0A9J5YTL0_SOLCO</name>
<keyword evidence="3" id="KW-1185">Reference proteome</keyword>
<dbReference type="Proteomes" id="UP000824120">
    <property type="component" value="Chromosome 5"/>
</dbReference>
<evidence type="ECO:0000313" key="2">
    <source>
        <dbReference type="EMBL" id="KAG5603706.1"/>
    </source>
</evidence>
<dbReference type="OrthoDB" id="1301202at2759"/>
<evidence type="ECO:0000313" key="3">
    <source>
        <dbReference type="Proteomes" id="UP000824120"/>
    </source>
</evidence>
<feature type="compositionally biased region" description="Basic and acidic residues" evidence="1">
    <location>
        <begin position="37"/>
        <end position="55"/>
    </location>
</feature>
<proteinExistence type="predicted"/>
<dbReference type="EMBL" id="JACXVP010000005">
    <property type="protein sequence ID" value="KAG5603706.1"/>
    <property type="molecule type" value="Genomic_DNA"/>
</dbReference>
<reference evidence="2 3" key="1">
    <citation type="submission" date="2020-09" db="EMBL/GenBank/DDBJ databases">
        <title>De no assembly of potato wild relative species, Solanum commersonii.</title>
        <authorList>
            <person name="Cho K."/>
        </authorList>
    </citation>
    <scope>NUCLEOTIDE SEQUENCE [LARGE SCALE GENOMIC DNA]</scope>
    <source>
        <strain evidence="2">LZ3.2</strain>
        <tissue evidence="2">Leaf</tissue>
    </source>
</reference>
<gene>
    <name evidence="2" type="ORF">H5410_025198</name>
</gene>
<dbReference type="AlphaFoldDB" id="A0A9J5YTL0"/>
<accession>A0A9J5YTL0</accession>
<protein>
    <submittedName>
        <fullName evidence="2">Uncharacterized protein</fullName>
    </submittedName>
</protein>
<evidence type="ECO:0000256" key="1">
    <source>
        <dbReference type="SAM" id="MobiDB-lite"/>
    </source>
</evidence>
<organism evidence="2 3">
    <name type="scientific">Solanum commersonii</name>
    <name type="common">Commerson's wild potato</name>
    <name type="synonym">Commerson's nightshade</name>
    <dbReference type="NCBI Taxonomy" id="4109"/>
    <lineage>
        <taxon>Eukaryota</taxon>
        <taxon>Viridiplantae</taxon>
        <taxon>Streptophyta</taxon>
        <taxon>Embryophyta</taxon>
        <taxon>Tracheophyta</taxon>
        <taxon>Spermatophyta</taxon>
        <taxon>Magnoliopsida</taxon>
        <taxon>eudicotyledons</taxon>
        <taxon>Gunneridae</taxon>
        <taxon>Pentapetalae</taxon>
        <taxon>asterids</taxon>
        <taxon>lamiids</taxon>
        <taxon>Solanales</taxon>
        <taxon>Solanaceae</taxon>
        <taxon>Solanoideae</taxon>
        <taxon>Solaneae</taxon>
        <taxon>Solanum</taxon>
    </lineage>
</organism>
<sequence length="62" mass="7327">MQRDRGTQVVSYNPKEKRFTKVKVYLGLAATSYIPKRTKEQNENRENMDELEHEMSSCNFVT</sequence>
<feature type="region of interest" description="Disordered" evidence="1">
    <location>
        <begin position="37"/>
        <end position="62"/>
    </location>
</feature>
<comment type="caution">
    <text evidence="2">The sequence shown here is derived from an EMBL/GenBank/DDBJ whole genome shotgun (WGS) entry which is preliminary data.</text>
</comment>